<evidence type="ECO:0000256" key="4">
    <source>
        <dbReference type="ARBA" id="ARBA00022737"/>
    </source>
</evidence>
<sequence length="457" mass="48859">MKKLFLAAMLILAFTVNAFAIPSSFSPVVKKAAPSVVNISTTKTVTRQIDPFFQDFFGGMFGGTHPFGFGNSGLQKYKSTALGSGFIIDRDGYIVTNNHVIEGAEEIIIKFQDDREFKAEIIGTDPLTDLALLKIDTKGANITPILLGNSDTAEIGDWVVAIGNPLGLGGTVTAGILSAKGRVLGDGPYDNFIQTDVSINPGNSGGPLVNMDGEVIGINTAIIQSAQGLGFAVPVNMLKNILPKLKKDGKVYRGWVGIVMQPLDEQLAASFGLSDTKGVLIADVTKGEPGDKAGLKAGDVIVAVDGRQAQTSRELAGIIGSKSPNERVVLTIIRDGKRQNITVRLGERPSNNQTAANYYNVKPKQRAGDIVVKDIDAQQARKLGISNGVIITSLNEDTQAYKKGLREGHVIVLLNNKAVNNENDFYRIYDKIKKGDLMAVKVVLPNGSNFIAFAKSE</sequence>
<reference evidence="9" key="3">
    <citation type="submission" date="2022-06" db="EMBL/GenBank/DDBJ databases">
        <title>Resources to Facilitate Use of the Altered Schaedler Flora (ASF) Mouse Model to Study Microbiome Function.</title>
        <authorList>
            <person name="Proctor A."/>
            <person name="Parvinroo S."/>
            <person name="Richie T."/>
            <person name="Jia X."/>
            <person name="Lee S.T.M."/>
            <person name="Karp P.D."/>
            <person name="Paley S."/>
            <person name="Kostic A.D."/>
            <person name="Pierre J.F."/>
            <person name="Wannemuehler M.J."/>
            <person name="Phillips G.J."/>
        </authorList>
    </citation>
    <scope>NUCLEOTIDE SEQUENCE</scope>
    <source>
        <strain evidence="9">ASF457</strain>
    </source>
</reference>
<reference evidence="9" key="2">
    <citation type="submission" date="2022-05" db="EMBL/GenBank/DDBJ databases">
        <authorList>
            <person name="Proctor A.L."/>
            <person name="Phillips G.J."/>
            <person name="Wannemuehler M.J."/>
        </authorList>
    </citation>
    <scope>NUCLEOTIDE SEQUENCE</scope>
    <source>
        <strain evidence="9">ASF457</strain>
    </source>
</reference>
<dbReference type="PROSITE" id="PS50106">
    <property type="entry name" value="PDZ"/>
    <property type="match status" value="1"/>
</dbReference>
<proteinExistence type="inferred from homology"/>
<dbReference type="InterPro" id="IPR043504">
    <property type="entry name" value="Peptidase_S1_PA_chymotrypsin"/>
</dbReference>
<dbReference type="PANTHER" id="PTHR22939">
    <property type="entry name" value="SERINE PROTEASE FAMILY S1C HTRA-RELATED"/>
    <property type="match status" value="1"/>
</dbReference>
<dbReference type="eggNOG" id="COG0265">
    <property type="taxonomic scope" value="Bacteria"/>
</dbReference>
<dbReference type="InterPro" id="IPR009003">
    <property type="entry name" value="Peptidase_S1_PA"/>
</dbReference>
<dbReference type="SUPFAM" id="SSF50156">
    <property type="entry name" value="PDZ domain-like"/>
    <property type="match status" value="2"/>
</dbReference>
<evidence type="ECO:0000256" key="7">
    <source>
        <dbReference type="PIRSR" id="PIRSR611782-1"/>
    </source>
</evidence>
<dbReference type="SMART" id="SM00228">
    <property type="entry name" value="PDZ"/>
    <property type="match status" value="2"/>
</dbReference>
<reference evidence="9" key="1">
    <citation type="journal article" date="2014" name="Genome Announc.">
        <title>Draft genome sequences of the altered schaedler flora, a defined bacterial community from gnotobiotic mice.</title>
        <authorList>
            <person name="Wannemuehler M.J."/>
            <person name="Overstreet A.M."/>
            <person name="Ward D.V."/>
            <person name="Phillips G.J."/>
        </authorList>
    </citation>
    <scope>NUCLEOTIDE SEQUENCE</scope>
    <source>
        <strain evidence="9">ASF457</strain>
    </source>
</reference>
<keyword evidence="4" id="KW-0677">Repeat</keyword>
<evidence type="ECO:0000256" key="1">
    <source>
        <dbReference type="ARBA" id="ARBA00010541"/>
    </source>
</evidence>
<feature type="binding site" evidence="8">
    <location>
        <begin position="202"/>
        <end position="204"/>
    </location>
    <ligand>
        <name>substrate</name>
    </ligand>
</feature>
<dbReference type="NCBIfam" id="TIGR02037">
    <property type="entry name" value="degP_htrA_DO"/>
    <property type="match status" value="1"/>
</dbReference>
<dbReference type="PANTHER" id="PTHR22939:SF129">
    <property type="entry name" value="SERINE PROTEASE HTRA2, MITOCHONDRIAL"/>
    <property type="match status" value="1"/>
</dbReference>
<dbReference type="Gene3D" id="2.40.10.10">
    <property type="entry name" value="Trypsin-like serine proteases"/>
    <property type="match status" value="2"/>
</dbReference>
<dbReference type="GO" id="GO:0004252">
    <property type="term" value="F:serine-type endopeptidase activity"/>
    <property type="evidence" value="ECO:0007669"/>
    <property type="project" value="InterPro"/>
</dbReference>
<evidence type="ECO:0000256" key="3">
    <source>
        <dbReference type="ARBA" id="ARBA00022729"/>
    </source>
</evidence>
<feature type="active site" description="Charge relay system" evidence="7">
    <location>
        <position position="129"/>
    </location>
</feature>
<dbReference type="KEGG" id="msch:N508_002081"/>
<keyword evidence="6" id="KW-0720">Serine protease</keyword>
<dbReference type="Pfam" id="PF13180">
    <property type="entry name" value="PDZ_2"/>
    <property type="match status" value="1"/>
</dbReference>
<dbReference type="Gene3D" id="2.30.42.10">
    <property type="match status" value="2"/>
</dbReference>
<dbReference type="InterPro" id="IPR001940">
    <property type="entry name" value="Peptidase_S1C"/>
</dbReference>
<dbReference type="CDD" id="cd10839">
    <property type="entry name" value="cpPDZ1_DegP-like"/>
    <property type="match status" value="1"/>
</dbReference>
<evidence type="ECO:0000256" key="2">
    <source>
        <dbReference type="ARBA" id="ARBA00022670"/>
    </source>
</evidence>
<dbReference type="GO" id="GO:0006508">
    <property type="term" value="P:proteolysis"/>
    <property type="evidence" value="ECO:0007669"/>
    <property type="project" value="UniProtKB-KW"/>
</dbReference>
<evidence type="ECO:0000256" key="5">
    <source>
        <dbReference type="ARBA" id="ARBA00022801"/>
    </source>
</evidence>
<dbReference type="Pfam" id="PF13365">
    <property type="entry name" value="Trypsin_2"/>
    <property type="match status" value="1"/>
</dbReference>
<dbReference type="InterPro" id="IPR011782">
    <property type="entry name" value="Pept_S1C_Do"/>
</dbReference>
<dbReference type="SUPFAM" id="SSF50494">
    <property type="entry name" value="Trypsin-like serine proteases"/>
    <property type="match status" value="1"/>
</dbReference>
<feature type="active site" description="Charge relay system" evidence="7">
    <location>
        <position position="99"/>
    </location>
</feature>
<keyword evidence="5 9" id="KW-0378">Hydrolase</keyword>
<dbReference type="RefSeq" id="WP_023276623.1">
    <property type="nucleotide sequence ID" value="NZ_CP097562.1"/>
</dbReference>
<keyword evidence="2" id="KW-0645">Protease</keyword>
<dbReference type="PRINTS" id="PR00834">
    <property type="entry name" value="PROTEASES2C"/>
</dbReference>
<evidence type="ECO:0000256" key="6">
    <source>
        <dbReference type="ARBA" id="ARBA00022825"/>
    </source>
</evidence>
<dbReference type="InterPro" id="IPR036034">
    <property type="entry name" value="PDZ_sf"/>
</dbReference>
<protein>
    <submittedName>
        <fullName evidence="9">Periplasmic serine endoprotease DegP</fullName>
        <ecNumber evidence="9">3.4.21.107</ecNumber>
    </submittedName>
</protein>
<dbReference type="EC" id="3.4.21.107" evidence="9"/>
<feature type="binding site" evidence="8">
    <location>
        <position position="99"/>
    </location>
    <ligand>
        <name>substrate</name>
    </ligand>
</feature>
<keyword evidence="3" id="KW-0732">Signal</keyword>
<dbReference type="AlphaFoldDB" id="V2Q9Y5"/>
<feature type="binding site" evidence="8">
    <location>
        <position position="129"/>
    </location>
    <ligand>
        <name>substrate</name>
    </ligand>
</feature>
<evidence type="ECO:0000313" key="9">
    <source>
        <dbReference type="EMBL" id="USF24986.1"/>
    </source>
</evidence>
<dbReference type="EMBL" id="CP097562">
    <property type="protein sequence ID" value="USF24986.1"/>
    <property type="molecule type" value="Genomic_DNA"/>
</dbReference>
<feature type="active site" description="Charge relay system" evidence="7">
    <location>
        <position position="204"/>
    </location>
</feature>
<accession>V2Q9Y5</accession>
<evidence type="ECO:0000256" key="8">
    <source>
        <dbReference type="PIRSR" id="PIRSR611782-2"/>
    </source>
</evidence>
<gene>
    <name evidence="9" type="primary">degP</name>
    <name evidence="9" type="ORF">N508_002081</name>
</gene>
<name>V2Q9Y5_9BACT</name>
<dbReference type="Proteomes" id="UP000017429">
    <property type="component" value="Chromosome"/>
</dbReference>
<dbReference type="OrthoDB" id="9758917at2"/>
<keyword evidence="10" id="KW-1185">Reference proteome</keyword>
<organism evidence="9 10">
    <name type="scientific">Mucispirillum schaedleri ASF457</name>
    <dbReference type="NCBI Taxonomy" id="1379858"/>
    <lineage>
        <taxon>Bacteria</taxon>
        <taxon>Pseudomonadati</taxon>
        <taxon>Deferribacterota</taxon>
        <taxon>Deferribacteres</taxon>
        <taxon>Deferribacterales</taxon>
        <taxon>Mucispirillaceae</taxon>
        <taxon>Mucispirillum</taxon>
    </lineage>
</organism>
<dbReference type="InterPro" id="IPR001478">
    <property type="entry name" value="PDZ"/>
</dbReference>
<comment type="similarity">
    <text evidence="1">Belongs to the peptidase S1C family.</text>
</comment>
<evidence type="ECO:0000313" key="10">
    <source>
        <dbReference type="Proteomes" id="UP000017429"/>
    </source>
</evidence>